<gene>
    <name evidence="12" type="ORF">N656DRAFT_716318</name>
</gene>
<dbReference type="PANTHER" id="PTHR34992">
    <property type="entry name" value="HYPHAL ANASTAMOSIS-7 PROTEIN"/>
    <property type="match status" value="1"/>
</dbReference>
<protein>
    <recommendedName>
        <fullName evidence="11">Copper acquisition factor BIM1-like domain-containing protein</fullName>
    </recommendedName>
</protein>
<keyword evidence="9" id="KW-0812">Transmembrane</keyword>
<organism evidence="12 13">
    <name type="scientific">Canariomyces notabilis</name>
    <dbReference type="NCBI Taxonomy" id="2074819"/>
    <lineage>
        <taxon>Eukaryota</taxon>
        <taxon>Fungi</taxon>
        <taxon>Dikarya</taxon>
        <taxon>Ascomycota</taxon>
        <taxon>Pezizomycotina</taxon>
        <taxon>Sordariomycetes</taxon>
        <taxon>Sordariomycetidae</taxon>
        <taxon>Sordariales</taxon>
        <taxon>Chaetomiaceae</taxon>
        <taxon>Canariomyces</taxon>
    </lineage>
</organism>
<dbReference type="InterPro" id="IPR046936">
    <property type="entry name" value="BIM1-like"/>
</dbReference>
<feature type="domain" description="Copper acquisition factor BIM1-like" evidence="11">
    <location>
        <begin position="22"/>
        <end position="158"/>
    </location>
</feature>
<evidence type="ECO:0000313" key="13">
    <source>
        <dbReference type="Proteomes" id="UP001302812"/>
    </source>
</evidence>
<keyword evidence="4 10" id="KW-0732">Signal</keyword>
<feature type="region of interest" description="Disordered" evidence="8">
    <location>
        <begin position="176"/>
        <end position="196"/>
    </location>
</feature>
<feature type="signal peptide" evidence="10">
    <location>
        <begin position="1"/>
        <end position="22"/>
    </location>
</feature>
<evidence type="ECO:0000256" key="4">
    <source>
        <dbReference type="ARBA" id="ARBA00022729"/>
    </source>
</evidence>
<proteinExistence type="predicted"/>
<evidence type="ECO:0000313" key="12">
    <source>
        <dbReference type="EMBL" id="KAK4109301.1"/>
    </source>
</evidence>
<name>A0AAN6T9I5_9PEZI</name>
<dbReference type="Pfam" id="PF20238">
    <property type="entry name" value="BIM1-like_dom"/>
    <property type="match status" value="1"/>
</dbReference>
<keyword evidence="9" id="KW-1133">Transmembrane helix</keyword>
<feature type="chain" id="PRO_5042933247" description="Copper acquisition factor BIM1-like domain-containing protein" evidence="10">
    <location>
        <begin position="23"/>
        <end position="223"/>
    </location>
</feature>
<dbReference type="Proteomes" id="UP001302812">
    <property type="component" value="Unassembled WGS sequence"/>
</dbReference>
<evidence type="ECO:0000256" key="2">
    <source>
        <dbReference type="ARBA" id="ARBA00022475"/>
    </source>
</evidence>
<keyword evidence="2" id="KW-1003">Cell membrane</keyword>
<keyword evidence="3" id="KW-0336">GPI-anchor</keyword>
<dbReference type="AlphaFoldDB" id="A0AAN6T9I5"/>
<dbReference type="PANTHER" id="PTHR34992:SF1">
    <property type="entry name" value="COPPER ACQUISITION FACTOR BIM1-LIKE DOMAIN-CONTAINING PROTEIN"/>
    <property type="match status" value="1"/>
</dbReference>
<evidence type="ECO:0000256" key="5">
    <source>
        <dbReference type="ARBA" id="ARBA00023136"/>
    </source>
</evidence>
<dbReference type="EMBL" id="MU853357">
    <property type="protein sequence ID" value="KAK4109301.1"/>
    <property type="molecule type" value="Genomic_DNA"/>
</dbReference>
<evidence type="ECO:0000256" key="7">
    <source>
        <dbReference type="ARBA" id="ARBA00023288"/>
    </source>
</evidence>
<evidence type="ECO:0000256" key="10">
    <source>
        <dbReference type="SAM" id="SignalP"/>
    </source>
</evidence>
<sequence length="223" mass="22288">MAPVRSFLVATFLSSLLSTATAHFELIQPPPLGDGNEDGQVNGPCGGVTVNLDQDAKTDFHVGGDAVAVLLAHPQANWLIRGTLDPTGAGNWTQLFPIVMQSGRGNFCEPAVAAPAEWAGKKGIISTVCNAPDGLLFQCAAVNFVSGANTSPSCSNGSAVSVSFTGDTTLAALVGASSQPSNTSTNPTPTPSGNSAAAMLGGPSAVGSFITAAVLLLAGAAMF</sequence>
<accession>A0AAN6T9I5</accession>
<feature type="compositionally biased region" description="Low complexity" evidence="8">
    <location>
        <begin position="177"/>
        <end position="195"/>
    </location>
</feature>
<evidence type="ECO:0000259" key="11">
    <source>
        <dbReference type="Pfam" id="PF20238"/>
    </source>
</evidence>
<dbReference type="RefSeq" id="XP_064666871.1">
    <property type="nucleotide sequence ID" value="XM_064812123.1"/>
</dbReference>
<keyword evidence="5 9" id="KW-0472">Membrane</keyword>
<evidence type="ECO:0000256" key="6">
    <source>
        <dbReference type="ARBA" id="ARBA00023180"/>
    </source>
</evidence>
<dbReference type="GeneID" id="89936248"/>
<evidence type="ECO:0000256" key="8">
    <source>
        <dbReference type="SAM" id="MobiDB-lite"/>
    </source>
</evidence>
<evidence type="ECO:0000256" key="3">
    <source>
        <dbReference type="ARBA" id="ARBA00022622"/>
    </source>
</evidence>
<dbReference type="GO" id="GO:0098552">
    <property type="term" value="C:side of membrane"/>
    <property type="evidence" value="ECO:0007669"/>
    <property type="project" value="UniProtKB-KW"/>
</dbReference>
<keyword evidence="7" id="KW-0449">Lipoprotein</keyword>
<keyword evidence="6" id="KW-0325">Glycoprotein</keyword>
<evidence type="ECO:0000256" key="9">
    <source>
        <dbReference type="SAM" id="Phobius"/>
    </source>
</evidence>
<keyword evidence="13" id="KW-1185">Reference proteome</keyword>
<dbReference type="CDD" id="cd21176">
    <property type="entry name" value="LPMO_auxiliary-like"/>
    <property type="match status" value="1"/>
</dbReference>
<reference evidence="12" key="2">
    <citation type="submission" date="2023-05" db="EMBL/GenBank/DDBJ databases">
        <authorList>
            <consortium name="Lawrence Berkeley National Laboratory"/>
            <person name="Steindorff A."/>
            <person name="Hensen N."/>
            <person name="Bonometti L."/>
            <person name="Westerberg I."/>
            <person name="Brannstrom I.O."/>
            <person name="Guillou S."/>
            <person name="Cros-Aarteil S."/>
            <person name="Calhoun S."/>
            <person name="Haridas S."/>
            <person name="Kuo A."/>
            <person name="Mondo S."/>
            <person name="Pangilinan J."/>
            <person name="Riley R."/>
            <person name="Labutti K."/>
            <person name="Andreopoulos B."/>
            <person name="Lipzen A."/>
            <person name="Chen C."/>
            <person name="Yanf M."/>
            <person name="Daum C."/>
            <person name="Ng V."/>
            <person name="Clum A."/>
            <person name="Ohm R."/>
            <person name="Martin F."/>
            <person name="Silar P."/>
            <person name="Natvig D."/>
            <person name="Lalanne C."/>
            <person name="Gautier V."/>
            <person name="Ament-Velasquez S.L."/>
            <person name="Kruys A."/>
            <person name="Hutchinson M.I."/>
            <person name="Powell A.J."/>
            <person name="Barry K."/>
            <person name="Miller A.N."/>
            <person name="Grigoriev I.V."/>
            <person name="Debuchy R."/>
            <person name="Gladieux P."/>
            <person name="Thoren M.H."/>
            <person name="Johannesson H."/>
        </authorList>
    </citation>
    <scope>NUCLEOTIDE SEQUENCE</scope>
    <source>
        <strain evidence="12">CBS 508.74</strain>
    </source>
</reference>
<comment type="caution">
    <text evidence="12">The sequence shown here is derived from an EMBL/GenBank/DDBJ whole genome shotgun (WGS) entry which is preliminary data.</text>
</comment>
<evidence type="ECO:0000256" key="1">
    <source>
        <dbReference type="ARBA" id="ARBA00004609"/>
    </source>
</evidence>
<comment type="subcellular location">
    <subcellularLocation>
        <location evidence="1">Cell membrane</location>
        <topology evidence="1">Lipid-anchor</topology>
        <topology evidence="1">GPI-anchor</topology>
    </subcellularLocation>
</comment>
<dbReference type="InterPro" id="IPR046530">
    <property type="entry name" value="BIM1-like_dom"/>
</dbReference>
<dbReference type="GO" id="GO:0005886">
    <property type="term" value="C:plasma membrane"/>
    <property type="evidence" value="ECO:0007669"/>
    <property type="project" value="UniProtKB-SubCell"/>
</dbReference>
<reference evidence="12" key="1">
    <citation type="journal article" date="2023" name="Mol. Phylogenet. Evol.">
        <title>Genome-scale phylogeny and comparative genomics of the fungal order Sordariales.</title>
        <authorList>
            <person name="Hensen N."/>
            <person name="Bonometti L."/>
            <person name="Westerberg I."/>
            <person name="Brannstrom I.O."/>
            <person name="Guillou S."/>
            <person name="Cros-Aarteil S."/>
            <person name="Calhoun S."/>
            <person name="Haridas S."/>
            <person name="Kuo A."/>
            <person name="Mondo S."/>
            <person name="Pangilinan J."/>
            <person name="Riley R."/>
            <person name="LaButti K."/>
            <person name="Andreopoulos B."/>
            <person name="Lipzen A."/>
            <person name="Chen C."/>
            <person name="Yan M."/>
            <person name="Daum C."/>
            <person name="Ng V."/>
            <person name="Clum A."/>
            <person name="Steindorff A."/>
            <person name="Ohm R.A."/>
            <person name="Martin F."/>
            <person name="Silar P."/>
            <person name="Natvig D.O."/>
            <person name="Lalanne C."/>
            <person name="Gautier V."/>
            <person name="Ament-Velasquez S.L."/>
            <person name="Kruys A."/>
            <person name="Hutchinson M.I."/>
            <person name="Powell A.J."/>
            <person name="Barry K."/>
            <person name="Miller A.N."/>
            <person name="Grigoriev I.V."/>
            <person name="Debuchy R."/>
            <person name="Gladieux P."/>
            <person name="Hiltunen Thoren M."/>
            <person name="Johannesson H."/>
        </authorList>
    </citation>
    <scope>NUCLEOTIDE SEQUENCE</scope>
    <source>
        <strain evidence="12">CBS 508.74</strain>
    </source>
</reference>
<feature type="transmembrane region" description="Helical" evidence="9">
    <location>
        <begin position="196"/>
        <end position="218"/>
    </location>
</feature>